<dbReference type="EMBL" id="MN739634">
    <property type="protein sequence ID" value="QHT17405.1"/>
    <property type="molecule type" value="Genomic_DNA"/>
</dbReference>
<dbReference type="AlphaFoldDB" id="A0A6C0DPA4"/>
<sequence>MNTEKIICIIACHTNSKIKIKALVNNIYYLNEISDEIIIINSNEFKDVLIEDTIKETYDSNLLDKIKFEYVENSKLLCQKKWYEYIKNLKKYNYEYFILTNDSFLITRSLLDFKNLFNKNTELVGIIDSYEIKYHYPDFLRCYNSVGIDKFIKLYDNLNNNTALNGLFDNDDNKMNINNLYNYQLIVNNYEIDSTYIYRTKNTLFKCESDFLSNIHFDDCKLEEYLYIKKYPIIKIKKLQITHYEDKNIPDDFDPLVYISLHADLITYDTVTAREHFKVCGLNEGRIYKRNQEYKYLKYLKEYLNSINFVAIS</sequence>
<evidence type="ECO:0000313" key="1">
    <source>
        <dbReference type="EMBL" id="QHT17405.1"/>
    </source>
</evidence>
<name>A0A6C0DPA4_9ZZZZ</name>
<reference evidence="1" key="1">
    <citation type="journal article" date="2020" name="Nature">
        <title>Giant virus diversity and host interactions through global metagenomics.</title>
        <authorList>
            <person name="Schulz F."/>
            <person name="Roux S."/>
            <person name="Paez-Espino D."/>
            <person name="Jungbluth S."/>
            <person name="Walsh D.A."/>
            <person name="Denef V.J."/>
            <person name="McMahon K.D."/>
            <person name="Konstantinidis K.T."/>
            <person name="Eloe-Fadrosh E.A."/>
            <person name="Kyrpides N.C."/>
            <person name="Woyke T."/>
        </authorList>
    </citation>
    <scope>NUCLEOTIDE SEQUENCE</scope>
    <source>
        <strain evidence="1">GVMAG-M-3300023174-24</strain>
    </source>
</reference>
<organism evidence="1">
    <name type="scientific">viral metagenome</name>
    <dbReference type="NCBI Taxonomy" id="1070528"/>
    <lineage>
        <taxon>unclassified sequences</taxon>
        <taxon>metagenomes</taxon>
        <taxon>organismal metagenomes</taxon>
    </lineage>
</organism>
<evidence type="ECO:0008006" key="2">
    <source>
        <dbReference type="Google" id="ProtNLM"/>
    </source>
</evidence>
<protein>
    <recommendedName>
        <fullName evidence="2">Nucleotide-diphospho-sugar transferase domain-containing protein</fullName>
    </recommendedName>
</protein>
<proteinExistence type="predicted"/>
<accession>A0A6C0DPA4</accession>